<evidence type="ECO:0000313" key="1">
    <source>
        <dbReference type="EMBL" id="TLD80055.1"/>
    </source>
</evidence>
<dbReference type="AlphaFoldDB" id="A0A4U8S2T5"/>
<dbReference type="Proteomes" id="UP000029878">
    <property type="component" value="Unassembled WGS sequence"/>
</dbReference>
<gene>
    <name evidence="1" type="ORF">LS81_009735</name>
</gene>
<protein>
    <submittedName>
        <fullName evidence="1">Uncharacterized protein</fullName>
    </submittedName>
</protein>
<sequence>MQTNTLSHQDNIAQEKDTLYPHSFLNHDNISSAFVEELATLESIQDNINYIGEILKSYIAGDYGFNVKITIDGKDIKDKLYQKMLKDYRYIKDERVKKKIEEYA</sequence>
<organism evidence="1 2">
    <name type="scientific">Helicobacter trogontum</name>
    <dbReference type="NCBI Taxonomy" id="50960"/>
    <lineage>
        <taxon>Bacteria</taxon>
        <taxon>Pseudomonadati</taxon>
        <taxon>Campylobacterota</taxon>
        <taxon>Epsilonproteobacteria</taxon>
        <taxon>Campylobacterales</taxon>
        <taxon>Helicobacteraceae</taxon>
        <taxon>Helicobacter</taxon>
    </lineage>
</organism>
<accession>A0A4U8S2T5</accession>
<comment type="caution">
    <text evidence="1">The sequence shown here is derived from an EMBL/GenBank/DDBJ whole genome shotgun (WGS) entry which is preliminary data.</text>
</comment>
<dbReference type="RefSeq" id="WP_034344197.1">
    <property type="nucleotide sequence ID" value="NZ_FZNG01000011.1"/>
</dbReference>
<reference evidence="1 2" key="1">
    <citation type="journal article" date="2014" name="Genome Announc.">
        <title>Draft genome sequences of eight enterohepatic helicobacter species isolated from both laboratory and wild rodents.</title>
        <authorList>
            <person name="Sheh A."/>
            <person name="Shen Z."/>
            <person name="Fox J.G."/>
        </authorList>
    </citation>
    <scope>NUCLEOTIDE SEQUENCE [LARGE SCALE GENOMIC DNA]</scope>
    <source>
        <strain evidence="1 2">ATCC 700114</strain>
    </source>
</reference>
<name>A0A4U8S2T5_9HELI</name>
<dbReference type="EMBL" id="JRPL02000037">
    <property type="protein sequence ID" value="TLD80055.1"/>
    <property type="molecule type" value="Genomic_DNA"/>
</dbReference>
<dbReference type="OrthoDB" id="9905969at2"/>
<evidence type="ECO:0000313" key="2">
    <source>
        <dbReference type="Proteomes" id="UP000029878"/>
    </source>
</evidence>
<proteinExistence type="predicted"/>